<accession>A0A9P6E9T7</accession>
<evidence type="ECO:0000313" key="1">
    <source>
        <dbReference type="EMBL" id="KAF9525186.1"/>
    </source>
</evidence>
<feature type="non-terminal residue" evidence="1">
    <location>
        <position position="182"/>
    </location>
</feature>
<dbReference type="OrthoDB" id="8954335at2759"/>
<dbReference type="Proteomes" id="UP000807306">
    <property type="component" value="Unassembled WGS sequence"/>
</dbReference>
<dbReference type="EMBL" id="MU157887">
    <property type="protein sequence ID" value="KAF9525186.1"/>
    <property type="molecule type" value="Genomic_DNA"/>
</dbReference>
<evidence type="ECO:0000313" key="2">
    <source>
        <dbReference type="Proteomes" id="UP000807306"/>
    </source>
</evidence>
<gene>
    <name evidence="1" type="ORF">CPB83DRAFT_725005</name>
</gene>
<protein>
    <recommendedName>
        <fullName evidence="3">G domain-containing protein</fullName>
    </recommendedName>
</protein>
<evidence type="ECO:0008006" key="3">
    <source>
        <dbReference type="Google" id="ProtNLM"/>
    </source>
</evidence>
<dbReference type="Gene3D" id="3.40.50.300">
    <property type="entry name" value="P-loop containing nucleotide triphosphate hydrolases"/>
    <property type="match status" value="1"/>
</dbReference>
<keyword evidence="2" id="KW-1185">Reference proteome</keyword>
<dbReference type="SUPFAM" id="SSF52540">
    <property type="entry name" value="P-loop containing nucleoside triphosphate hydrolases"/>
    <property type="match status" value="1"/>
</dbReference>
<comment type="caution">
    <text evidence="1">The sequence shown here is derived from an EMBL/GenBank/DDBJ whole genome shotgun (WGS) entry which is preliminary data.</text>
</comment>
<feature type="non-terminal residue" evidence="1">
    <location>
        <position position="1"/>
    </location>
</feature>
<sequence length="182" mass="20710">NIVLVDTPGFDDSYTSDSDILFMIADWLKSKYPEGTCLAGILYLHRITNNRIIGTPNRNTRLFEKLCGGSGEGGKKVVFVTTMWDKLRDQDFGLQKEKEFQDFLAPTVRRGAQVRRYDNTKENAQQIILDLAEQPSSALTTPLEDELVKQKQLLERTEAARALYTQYQTLLAHHKTTIADIE</sequence>
<dbReference type="InterPro" id="IPR027417">
    <property type="entry name" value="P-loop_NTPase"/>
</dbReference>
<organism evidence="1 2">
    <name type="scientific">Crepidotus variabilis</name>
    <dbReference type="NCBI Taxonomy" id="179855"/>
    <lineage>
        <taxon>Eukaryota</taxon>
        <taxon>Fungi</taxon>
        <taxon>Dikarya</taxon>
        <taxon>Basidiomycota</taxon>
        <taxon>Agaricomycotina</taxon>
        <taxon>Agaricomycetes</taxon>
        <taxon>Agaricomycetidae</taxon>
        <taxon>Agaricales</taxon>
        <taxon>Agaricineae</taxon>
        <taxon>Crepidotaceae</taxon>
        <taxon>Crepidotus</taxon>
    </lineage>
</organism>
<reference evidence="1" key="1">
    <citation type="submission" date="2020-11" db="EMBL/GenBank/DDBJ databases">
        <authorList>
            <consortium name="DOE Joint Genome Institute"/>
            <person name="Ahrendt S."/>
            <person name="Riley R."/>
            <person name="Andreopoulos W."/>
            <person name="Labutti K."/>
            <person name="Pangilinan J."/>
            <person name="Ruiz-Duenas F.J."/>
            <person name="Barrasa J.M."/>
            <person name="Sanchez-Garcia M."/>
            <person name="Camarero S."/>
            <person name="Miyauchi S."/>
            <person name="Serrano A."/>
            <person name="Linde D."/>
            <person name="Babiker R."/>
            <person name="Drula E."/>
            <person name="Ayuso-Fernandez I."/>
            <person name="Pacheco R."/>
            <person name="Padilla G."/>
            <person name="Ferreira P."/>
            <person name="Barriuso J."/>
            <person name="Kellner H."/>
            <person name="Castanera R."/>
            <person name="Alfaro M."/>
            <person name="Ramirez L."/>
            <person name="Pisabarro A.G."/>
            <person name="Kuo A."/>
            <person name="Tritt A."/>
            <person name="Lipzen A."/>
            <person name="He G."/>
            <person name="Yan M."/>
            <person name="Ng V."/>
            <person name="Cullen D."/>
            <person name="Martin F."/>
            <person name="Rosso M.-N."/>
            <person name="Henrissat B."/>
            <person name="Hibbett D."/>
            <person name="Martinez A.T."/>
            <person name="Grigoriev I.V."/>
        </authorList>
    </citation>
    <scope>NUCLEOTIDE SEQUENCE</scope>
    <source>
        <strain evidence="1">CBS 506.95</strain>
    </source>
</reference>
<proteinExistence type="predicted"/>
<dbReference type="AlphaFoldDB" id="A0A9P6E9T7"/>
<name>A0A9P6E9T7_9AGAR</name>